<gene>
    <name evidence="9" type="ORF">D3218_03410</name>
</gene>
<dbReference type="PANTHER" id="PTHR42953">
    <property type="entry name" value="HIGH-AFFINITY ZINC UPTAKE SYSTEM PROTEIN ZNUA-RELATED"/>
    <property type="match status" value="1"/>
</dbReference>
<keyword evidence="4" id="KW-0479">Metal-binding</keyword>
<evidence type="ECO:0000313" key="9">
    <source>
        <dbReference type="EMBL" id="RIY02438.1"/>
    </source>
</evidence>
<accession>A0A3A1WVR9</accession>
<keyword evidence="3 6" id="KW-0813">Transport</keyword>
<dbReference type="PANTHER" id="PTHR42953:SF1">
    <property type="entry name" value="METAL-BINDING PROTEIN HI_0362-RELATED"/>
    <property type="match status" value="1"/>
</dbReference>
<feature type="region of interest" description="Disordered" evidence="7">
    <location>
        <begin position="123"/>
        <end position="159"/>
    </location>
</feature>
<reference evidence="10" key="1">
    <citation type="submission" date="2018-09" db="EMBL/GenBank/DDBJ databases">
        <authorList>
            <person name="Tuo L."/>
        </authorList>
    </citation>
    <scope>NUCLEOTIDE SEQUENCE [LARGE SCALE GENOMIC DNA]</scope>
    <source>
        <strain evidence="10">M2BS4Y-1</strain>
    </source>
</reference>
<dbReference type="GO" id="GO:0030313">
    <property type="term" value="C:cell envelope"/>
    <property type="evidence" value="ECO:0007669"/>
    <property type="project" value="UniProtKB-SubCell"/>
</dbReference>
<dbReference type="Gene3D" id="3.40.50.1980">
    <property type="entry name" value="Nitrogenase molybdenum iron protein domain"/>
    <property type="match status" value="2"/>
</dbReference>
<feature type="chain" id="PRO_5017422818" evidence="8">
    <location>
        <begin position="27"/>
        <end position="327"/>
    </location>
</feature>
<dbReference type="EMBL" id="QYRN01000002">
    <property type="protein sequence ID" value="RIY02438.1"/>
    <property type="molecule type" value="Genomic_DNA"/>
</dbReference>
<evidence type="ECO:0000256" key="8">
    <source>
        <dbReference type="SAM" id="SignalP"/>
    </source>
</evidence>
<dbReference type="OrthoDB" id="9793396at2"/>
<comment type="similarity">
    <text evidence="2 6">Belongs to the bacterial solute-binding protein 9 family.</text>
</comment>
<feature type="compositionally biased region" description="Basic and acidic residues" evidence="7">
    <location>
        <begin position="123"/>
        <end position="153"/>
    </location>
</feature>
<dbReference type="GO" id="GO:0030001">
    <property type="term" value="P:metal ion transport"/>
    <property type="evidence" value="ECO:0007669"/>
    <property type="project" value="InterPro"/>
</dbReference>
<feature type="signal peptide" evidence="8">
    <location>
        <begin position="1"/>
        <end position="26"/>
    </location>
</feature>
<dbReference type="CDD" id="cd01137">
    <property type="entry name" value="PsaA"/>
    <property type="match status" value="1"/>
</dbReference>
<organism evidence="9 10">
    <name type="scientific">Aureimonas flava</name>
    <dbReference type="NCBI Taxonomy" id="2320271"/>
    <lineage>
        <taxon>Bacteria</taxon>
        <taxon>Pseudomonadati</taxon>
        <taxon>Pseudomonadota</taxon>
        <taxon>Alphaproteobacteria</taxon>
        <taxon>Hyphomicrobiales</taxon>
        <taxon>Aurantimonadaceae</taxon>
        <taxon>Aureimonas</taxon>
    </lineage>
</organism>
<comment type="caution">
    <text evidence="9">The sequence shown here is derived from an EMBL/GenBank/DDBJ whole genome shotgun (WGS) entry which is preliminary data.</text>
</comment>
<dbReference type="RefSeq" id="WP_119538517.1">
    <property type="nucleotide sequence ID" value="NZ_QYRN01000002.1"/>
</dbReference>
<dbReference type="GO" id="GO:0046872">
    <property type="term" value="F:metal ion binding"/>
    <property type="evidence" value="ECO:0007669"/>
    <property type="project" value="UniProtKB-KW"/>
</dbReference>
<evidence type="ECO:0000256" key="6">
    <source>
        <dbReference type="RuleBase" id="RU003512"/>
    </source>
</evidence>
<dbReference type="InterPro" id="IPR006311">
    <property type="entry name" value="TAT_signal"/>
</dbReference>
<evidence type="ECO:0000256" key="3">
    <source>
        <dbReference type="ARBA" id="ARBA00022448"/>
    </source>
</evidence>
<proteinExistence type="inferred from homology"/>
<keyword evidence="10" id="KW-1185">Reference proteome</keyword>
<keyword evidence="5 8" id="KW-0732">Signal</keyword>
<dbReference type="PRINTS" id="PR00691">
    <property type="entry name" value="ADHESINB"/>
</dbReference>
<name>A0A3A1WVR9_9HYPH</name>
<dbReference type="InterPro" id="IPR006129">
    <property type="entry name" value="AdhesinB"/>
</dbReference>
<dbReference type="GO" id="GO:0007155">
    <property type="term" value="P:cell adhesion"/>
    <property type="evidence" value="ECO:0007669"/>
    <property type="project" value="InterPro"/>
</dbReference>
<evidence type="ECO:0000256" key="2">
    <source>
        <dbReference type="ARBA" id="ARBA00011028"/>
    </source>
</evidence>
<evidence type="ECO:0000313" key="10">
    <source>
        <dbReference type="Proteomes" id="UP000265750"/>
    </source>
</evidence>
<sequence>MIPRRQFLGLAAGAAALLALSGAARAQEPLPVVASFSILADMTSRIGAEHVAVSSLVGPGGDAHVFEPTPADARLLGKAKLLVTNGLQFEGWLPRLVSTSGFAGETVVASTGVKPLAFADEAHEAHDDHAEHGDHDDHDHAAEHHDGHDHGPNDPHAWQDLANGQIYARNITEALKAADPANASDYERNGAAYIAEMAALNREIHAELDAVPAARRKVVTSHDAFGYFGRAYGIAFIAPNGVSTESEASAADVARIIDQIRADGIRAVFVENISDPRLVQRIAAETGAEIGGSLFSDSLSEPGGPAATYLDMFRHNAAELARALGTS</sequence>
<dbReference type="Pfam" id="PF01297">
    <property type="entry name" value="ZnuA"/>
    <property type="match status" value="1"/>
</dbReference>
<dbReference type="InterPro" id="IPR006127">
    <property type="entry name" value="ZnuA-like"/>
</dbReference>
<evidence type="ECO:0000256" key="1">
    <source>
        <dbReference type="ARBA" id="ARBA00004196"/>
    </source>
</evidence>
<dbReference type="Proteomes" id="UP000265750">
    <property type="component" value="Unassembled WGS sequence"/>
</dbReference>
<protein>
    <submittedName>
        <fullName evidence="9">Metal ABC transporter substrate-binding protein</fullName>
    </submittedName>
</protein>
<dbReference type="InterPro" id="IPR050492">
    <property type="entry name" value="Bact_metal-bind_prot9"/>
</dbReference>
<evidence type="ECO:0000256" key="4">
    <source>
        <dbReference type="ARBA" id="ARBA00022723"/>
    </source>
</evidence>
<dbReference type="AlphaFoldDB" id="A0A3A1WVR9"/>
<dbReference type="InterPro" id="IPR006128">
    <property type="entry name" value="Lipoprotein_PsaA-like"/>
</dbReference>
<evidence type="ECO:0000256" key="7">
    <source>
        <dbReference type="SAM" id="MobiDB-lite"/>
    </source>
</evidence>
<dbReference type="PRINTS" id="PR00690">
    <property type="entry name" value="ADHESNFAMILY"/>
</dbReference>
<dbReference type="SUPFAM" id="SSF53807">
    <property type="entry name" value="Helical backbone' metal receptor"/>
    <property type="match status" value="1"/>
</dbReference>
<dbReference type="PROSITE" id="PS51318">
    <property type="entry name" value="TAT"/>
    <property type="match status" value="1"/>
</dbReference>
<comment type="subcellular location">
    <subcellularLocation>
        <location evidence="1">Cell envelope</location>
    </subcellularLocation>
</comment>
<evidence type="ECO:0000256" key="5">
    <source>
        <dbReference type="ARBA" id="ARBA00022729"/>
    </source>
</evidence>